<dbReference type="RefSeq" id="WP_110043010.1">
    <property type="nucleotide sequence ID" value="NZ_CP054609.1"/>
</dbReference>
<proteinExistence type="predicted"/>
<dbReference type="OrthoDB" id="3034639at2"/>
<protein>
    <submittedName>
        <fullName evidence="1">Uncharacterized protein</fullName>
    </submittedName>
</protein>
<accession>A0A2V2Z659</accession>
<gene>
    <name evidence="1" type="ORF">DFQ01_103232</name>
</gene>
<dbReference type="EMBL" id="QGTQ01000003">
    <property type="protein sequence ID" value="PWW06330.1"/>
    <property type="molecule type" value="Genomic_DNA"/>
</dbReference>
<keyword evidence="2" id="KW-1185">Reference proteome</keyword>
<sequence length="191" mass="21308">MFHQFAHRHTPCQINGQAEAVILSRETKGTTVMGKEYVYNGLFAPDSIVQRGDIVQTDDQFLVLTIRNTTELDLCASLLKTNVAVDLQRHTQEYDGNDNPIGGPQFVTVSEDVPAFAQLVSASLLRDEPGLLPTTKYVLTLQTSVPVKEPKDAELISPDRIMLAGRAYQVDVVDRIKYPNLLHVQLSEDMR</sequence>
<organism evidence="1 2">
    <name type="scientific">Paenibacillus cellulosilyticus</name>
    <dbReference type="NCBI Taxonomy" id="375489"/>
    <lineage>
        <taxon>Bacteria</taxon>
        <taxon>Bacillati</taxon>
        <taxon>Bacillota</taxon>
        <taxon>Bacilli</taxon>
        <taxon>Bacillales</taxon>
        <taxon>Paenibacillaceae</taxon>
        <taxon>Paenibacillus</taxon>
    </lineage>
</organism>
<dbReference type="Proteomes" id="UP000246635">
    <property type="component" value="Unassembled WGS sequence"/>
</dbReference>
<evidence type="ECO:0000313" key="1">
    <source>
        <dbReference type="EMBL" id="PWW06330.1"/>
    </source>
</evidence>
<evidence type="ECO:0000313" key="2">
    <source>
        <dbReference type="Proteomes" id="UP000246635"/>
    </source>
</evidence>
<reference evidence="1 2" key="1">
    <citation type="submission" date="2018-05" db="EMBL/GenBank/DDBJ databases">
        <title>Genomic Encyclopedia of Type Strains, Phase III (KMG-III): the genomes of soil and plant-associated and newly described type strains.</title>
        <authorList>
            <person name="Whitman W."/>
        </authorList>
    </citation>
    <scope>NUCLEOTIDE SEQUENCE [LARGE SCALE GENOMIC DNA]</scope>
    <source>
        <strain evidence="1 2">CECT 5696</strain>
    </source>
</reference>
<name>A0A2V2Z659_9BACL</name>
<dbReference type="AlphaFoldDB" id="A0A2V2Z659"/>
<comment type="caution">
    <text evidence="1">The sequence shown here is derived from an EMBL/GenBank/DDBJ whole genome shotgun (WGS) entry which is preliminary data.</text>
</comment>